<feature type="region of interest" description="Disordered" evidence="10">
    <location>
        <begin position="289"/>
        <end position="336"/>
    </location>
</feature>
<evidence type="ECO:0000256" key="7">
    <source>
        <dbReference type="ARBA" id="ARBA00022490"/>
    </source>
</evidence>
<comment type="similarity">
    <text evidence="4">Belongs to the IWR1/SLC7A6OS family.</text>
</comment>
<evidence type="ECO:0000256" key="6">
    <source>
        <dbReference type="ARBA" id="ARBA00022448"/>
    </source>
</evidence>
<sequence length="387" mass="43733">MSSAIIRVKRHIDDAPVEALRLAKRRRVSLCDSNNDQDRDLFQSEVKSAARGVMLAFVGTVERADIDFVHSVIRRHQETATIEKDAAVRTNDARQRKLEILQEHKKLLKRLSAMDDEILESTKKPRNRKVEKDDALVPSDWSDAGDKMNDSSLKIYDALHEDIIATNGAKLAGSSKISRKASAKFSSSTVSSVTSFGGQGDNDVKAQNCEKQEVGEDSKASSEALGDTQTDSAMEKKFVYDIYVAQADKNTVEDLPLCPQSYANDYVLETFDVAKETLMFDDEFPEDPFLYSADEDSNDENHPNADYPDEEDWYDDFGQENEWDSMEEPDESLENYDELSYIERRFQRIDFDDKAAQTGYGSDDDEVDSEGCVNFAEEEAYDDDDTN</sequence>
<feature type="region of interest" description="Disordered" evidence="10">
    <location>
        <begin position="119"/>
        <end position="143"/>
    </location>
</feature>
<evidence type="ECO:0000256" key="5">
    <source>
        <dbReference type="ARBA" id="ARBA00017036"/>
    </source>
</evidence>
<dbReference type="RefSeq" id="XP_022659084.1">
    <property type="nucleotide sequence ID" value="XM_022803349.1"/>
</dbReference>
<feature type="compositionally biased region" description="Basic and acidic residues" evidence="10">
    <location>
        <begin position="120"/>
        <end position="135"/>
    </location>
</feature>
<evidence type="ECO:0000256" key="10">
    <source>
        <dbReference type="SAM" id="MobiDB-lite"/>
    </source>
</evidence>
<dbReference type="InterPro" id="IPR013883">
    <property type="entry name" value="TF_Iwr1_dom"/>
</dbReference>
<dbReference type="Proteomes" id="UP000594260">
    <property type="component" value="Unplaced"/>
</dbReference>
<comment type="function">
    <text evidence="1">Directs RNA polymerase II nuclear import.</text>
</comment>
<protein>
    <recommendedName>
        <fullName evidence="5">Probable RNA polymerase II nuclear localization protein SLC7A6OS</fullName>
    </recommendedName>
</protein>
<evidence type="ECO:0000256" key="1">
    <source>
        <dbReference type="ARBA" id="ARBA00003202"/>
    </source>
</evidence>
<dbReference type="PANTHER" id="PTHR31196">
    <property type="entry name" value="RNA POLYMERASE II NUCLEAR LOCALIZATION PROTEIN SLC7A6OS-RELATED"/>
    <property type="match status" value="1"/>
</dbReference>
<dbReference type="GO" id="GO:0015031">
    <property type="term" value="P:protein transport"/>
    <property type="evidence" value="ECO:0007669"/>
    <property type="project" value="UniProtKB-KW"/>
</dbReference>
<dbReference type="CTD" id="49505"/>
<accession>A0A7M7K7V2</accession>
<evidence type="ECO:0000256" key="4">
    <source>
        <dbReference type="ARBA" id="ARBA00010218"/>
    </source>
</evidence>
<feature type="compositionally biased region" description="Acidic residues" evidence="10">
    <location>
        <begin position="307"/>
        <end position="336"/>
    </location>
</feature>
<dbReference type="GeneID" id="111249460"/>
<reference evidence="12" key="1">
    <citation type="submission" date="2021-01" db="UniProtKB">
        <authorList>
            <consortium name="EnsemblMetazoa"/>
        </authorList>
    </citation>
    <scope>IDENTIFICATION</scope>
</reference>
<keyword evidence="6" id="KW-0813">Transport</keyword>
<proteinExistence type="inferred from homology"/>
<evidence type="ECO:0000256" key="8">
    <source>
        <dbReference type="ARBA" id="ARBA00022927"/>
    </source>
</evidence>
<dbReference type="AlphaFoldDB" id="A0A7M7K7V2"/>
<dbReference type="GO" id="GO:0005634">
    <property type="term" value="C:nucleus"/>
    <property type="evidence" value="ECO:0007669"/>
    <property type="project" value="UniProtKB-SubCell"/>
</dbReference>
<name>A0A7M7K7V2_VARDE</name>
<evidence type="ECO:0000313" key="13">
    <source>
        <dbReference type="Proteomes" id="UP000594260"/>
    </source>
</evidence>
<keyword evidence="13" id="KW-1185">Reference proteome</keyword>
<evidence type="ECO:0000256" key="3">
    <source>
        <dbReference type="ARBA" id="ARBA00004496"/>
    </source>
</evidence>
<dbReference type="PANTHER" id="PTHR31196:SF2">
    <property type="entry name" value="RNA POLYMERASE II NUCLEAR LOCALIZATION PROTEIN SLC7A6OS-RELATED"/>
    <property type="match status" value="1"/>
</dbReference>
<evidence type="ECO:0000256" key="2">
    <source>
        <dbReference type="ARBA" id="ARBA00004123"/>
    </source>
</evidence>
<organism evidence="12 13">
    <name type="scientific">Varroa destructor</name>
    <name type="common">Honeybee mite</name>
    <dbReference type="NCBI Taxonomy" id="109461"/>
    <lineage>
        <taxon>Eukaryota</taxon>
        <taxon>Metazoa</taxon>
        <taxon>Ecdysozoa</taxon>
        <taxon>Arthropoda</taxon>
        <taxon>Chelicerata</taxon>
        <taxon>Arachnida</taxon>
        <taxon>Acari</taxon>
        <taxon>Parasitiformes</taxon>
        <taxon>Mesostigmata</taxon>
        <taxon>Gamasina</taxon>
        <taxon>Dermanyssoidea</taxon>
        <taxon>Varroidae</taxon>
        <taxon>Varroa</taxon>
    </lineage>
</organism>
<dbReference type="Pfam" id="PF08574">
    <property type="entry name" value="Iwr1"/>
    <property type="match status" value="1"/>
</dbReference>
<dbReference type="GO" id="GO:0032502">
    <property type="term" value="P:developmental process"/>
    <property type="evidence" value="ECO:0007669"/>
    <property type="project" value="TreeGrafter"/>
</dbReference>
<dbReference type="GO" id="GO:0005737">
    <property type="term" value="C:cytoplasm"/>
    <property type="evidence" value="ECO:0007669"/>
    <property type="project" value="UniProtKB-SubCell"/>
</dbReference>
<keyword evidence="9" id="KW-0539">Nucleus</keyword>
<dbReference type="InterPro" id="IPR040218">
    <property type="entry name" value="SLC7A6OS"/>
</dbReference>
<evidence type="ECO:0000313" key="12">
    <source>
        <dbReference type="EnsemblMetazoa" id="XP_022659084"/>
    </source>
</evidence>
<feature type="domain" description="Transcription factor Iwr1" evidence="11">
    <location>
        <begin position="237"/>
        <end position="311"/>
    </location>
</feature>
<evidence type="ECO:0000256" key="9">
    <source>
        <dbReference type="ARBA" id="ARBA00023242"/>
    </source>
</evidence>
<dbReference type="EnsemblMetazoa" id="XM_022803349">
    <property type="protein sequence ID" value="XP_022659084"/>
    <property type="gene ID" value="LOC111249460"/>
</dbReference>
<keyword evidence="8" id="KW-0653">Protein transport</keyword>
<comment type="subcellular location">
    <subcellularLocation>
        <location evidence="3">Cytoplasm</location>
    </subcellularLocation>
    <subcellularLocation>
        <location evidence="2">Nucleus</location>
    </subcellularLocation>
</comment>
<evidence type="ECO:0000259" key="11">
    <source>
        <dbReference type="Pfam" id="PF08574"/>
    </source>
</evidence>
<keyword evidence="7" id="KW-0963">Cytoplasm</keyword>